<evidence type="ECO:0000313" key="3">
    <source>
        <dbReference type="EMBL" id="EFJ31392.1"/>
    </source>
</evidence>
<dbReference type="InParanoid" id="D8R9E0"/>
<dbReference type="GO" id="GO:0006368">
    <property type="term" value="P:transcription elongation by RNA polymerase II"/>
    <property type="evidence" value="ECO:0007669"/>
    <property type="project" value="InterPro"/>
</dbReference>
<dbReference type="FunCoup" id="D8R9E0">
    <property type="interactions" value="490"/>
</dbReference>
<dbReference type="OMA" id="LMHIEKC"/>
<dbReference type="KEGG" id="smo:SELMODRAFT_440234"/>
<name>D8R9E0_SELML</name>
<dbReference type="HOGENOM" id="CLU_054464_2_0_1"/>
<evidence type="ECO:0000313" key="2">
    <source>
        <dbReference type="EMBL" id="EFJ06298.1"/>
    </source>
</evidence>
<dbReference type="InterPro" id="IPR010684">
    <property type="entry name" value="RNA_pol_II_trans_fac_SIII_A"/>
</dbReference>
<dbReference type="Gene3D" id="6.10.250.3180">
    <property type="match status" value="1"/>
</dbReference>
<dbReference type="GO" id="GO:0070449">
    <property type="term" value="C:elongin complex"/>
    <property type="evidence" value="ECO:0007669"/>
    <property type="project" value="InterPro"/>
</dbReference>
<dbReference type="Gramene" id="EFJ06298">
    <property type="protein sequence ID" value="EFJ06298"/>
    <property type="gene ID" value="SELMODRAFT_448831"/>
</dbReference>
<feature type="region of interest" description="Disordered" evidence="1">
    <location>
        <begin position="122"/>
        <end position="191"/>
    </location>
</feature>
<dbReference type="Pfam" id="PF06881">
    <property type="entry name" value="Elongin_A"/>
    <property type="match status" value="1"/>
</dbReference>
<sequence length="191" mass="21985">MGARAPSLQELCIHTAIDNLHRFGDVGDTDLDLLRIILPHCTTDQLRHIENCSKDRDLAPVTNELWKKCYGRDFGPHSLELVESKLKHASKSQFKWRDLYEAKLKHREEKQQKGVELLQRLHMEEESKKQSRQLKRCYKSPPEPKRSFGSGGSSGAFSNVKGRLMRKARVEHAASREAKMMASIRKKHKSV</sequence>
<protein>
    <recommendedName>
        <fullName evidence="5">Elongin-A</fullName>
    </recommendedName>
</protein>
<dbReference type="Gramene" id="EFJ31392">
    <property type="protein sequence ID" value="EFJ31392"/>
    <property type="gene ID" value="SELMODRAFT_440234"/>
</dbReference>
<dbReference type="AlphaFoldDB" id="D8R9E0"/>
<dbReference type="KEGG" id="smo:SELMODRAFT_448831"/>
<dbReference type="PANTHER" id="PTHR47543">
    <property type="entry name" value="OS08G0169600 PROTEIN"/>
    <property type="match status" value="1"/>
</dbReference>
<dbReference type="EMBL" id="GL377703">
    <property type="protein sequence ID" value="EFJ06298.1"/>
    <property type="molecule type" value="Genomic_DNA"/>
</dbReference>
<evidence type="ECO:0000313" key="4">
    <source>
        <dbReference type="Proteomes" id="UP000001514"/>
    </source>
</evidence>
<dbReference type="STRING" id="88036.D8R9E0"/>
<reference evidence="3 4" key="1">
    <citation type="journal article" date="2011" name="Science">
        <title>The Selaginella genome identifies genetic changes associated with the evolution of vascular plants.</title>
        <authorList>
            <person name="Banks J.A."/>
            <person name="Nishiyama T."/>
            <person name="Hasebe M."/>
            <person name="Bowman J.L."/>
            <person name="Gribskov M."/>
            <person name="dePamphilis C."/>
            <person name="Albert V.A."/>
            <person name="Aono N."/>
            <person name="Aoyama T."/>
            <person name="Ambrose B.A."/>
            <person name="Ashton N.W."/>
            <person name="Axtell M.J."/>
            <person name="Barker E."/>
            <person name="Barker M.S."/>
            <person name="Bennetzen J.L."/>
            <person name="Bonawitz N.D."/>
            <person name="Chapple C."/>
            <person name="Cheng C."/>
            <person name="Correa L.G."/>
            <person name="Dacre M."/>
            <person name="DeBarry J."/>
            <person name="Dreyer I."/>
            <person name="Elias M."/>
            <person name="Engstrom E.M."/>
            <person name="Estelle M."/>
            <person name="Feng L."/>
            <person name="Finet C."/>
            <person name="Floyd S.K."/>
            <person name="Frommer W.B."/>
            <person name="Fujita T."/>
            <person name="Gramzow L."/>
            <person name="Gutensohn M."/>
            <person name="Harholt J."/>
            <person name="Hattori M."/>
            <person name="Heyl A."/>
            <person name="Hirai T."/>
            <person name="Hiwatashi Y."/>
            <person name="Ishikawa M."/>
            <person name="Iwata M."/>
            <person name="Karol K.G."/>
            <person name="Koehler B."/>
            <person name="Kolukisaoglu U."/>
            <person name="Kubo M."/>
            <person name="Kurata T."/>
            <person name="Lalonde S."/>
            <person name="Li K."/>
            <person name="Li Y."/>
            <person name="Litt A."/>
            <person name="Lyons E."/>
            <person name="Manning G."/>
            <person name="Maruyama T."/>
            <person name="Michael T.P."/>
            <person name="Mikami K."/>
            <person name="Miyazaki S."/>
            <person name="Morinaga S."/>
            <person name="Murata T."/>
            <person name="Mueller-Roeber B."/>
            <person name="Nelson D.R."/>
            <person name="Obara M."/>
            <person name="Oguri Y."/>
            <person name="Olmstead R.G."/>
            <person name="Onodera N."/>
            <person name="Petersen B.L."/>
            <person name="Pils B."/>
            <person name="Prigge M."/>
            <person name="Rensing S.A."/>
            <person name="Riano-Pachon D.M."/>
            <person name="Roberts A.W."/>
            <person name="Sato Y."/>
            <person name="Scheller H.V."/>
            <person name="Schulz B."/>
            <person name="Schulz C."/>
            <person name="Shakirov E.V."/>
            <person name="Shibagaki N."/>
            <person name="Shinohara N."/>
            <person name="Shippen D.E."/>
            <person name="Soerensen I."/>
            <person name="Sotooka R."/>
            <person name="Sugimoto N."/>
            <person name="Sugita M."/>
            <person name="Sumikawa N."/>
            <person name="Tanurdzic M."/>
            <person name="Theissen G."/>
            <person name="Ulvskov P."/>
            <person name="Wakazuki S."/>
            <person name="Weng J.K."/>
            <person name="Willats W.W."/>
            <person name="Wipf D."/>
            <person name="Wolf P.G."/>
            <person name="Yang L."/>
            <person name="Zimmer A.D."/>
            <person name="Zhu Q."/>
            <person name="Mitros T."/>
            <person name="Hellsten U."/>
            <person name="Loque D."/>
            <person name="Otillar R."/>
            <person name="Salamov A."/>
            <person name="Schmutz J."/>
            <person name="Shapiro H."/>
            <person name="Lindquist E."/>
            <person name="Lucas S."/>
            <person name="Rokhsar D."/>
            <person name="Grigoriev I.V."/>
        </authorList>
    </citation>
    <scope>NUCLEOTIDE SEQUENCE [LARGE SCALE GENOMIC DNA]</scope>
</reference>
<proteinExistence type="predicted"/>
<dbReference type="PANTHER" id="PTHR47543:SF2">
    <property type="entry name" value="RNA POLYMERASE II TRANSCRIPTION FACTOR SIII SUBUNIT A"/>
    <property type="match status" value="1"/>
</dbReference>
<organism evidence="4">
    <name type="scientific">Selaginella moellendorffii</name>
    <name type="common">Spikemoss</name>
    <dbReference type="NCBI Taxonomy" id="88036"/>
    <lineage>
        <taxon>Eukaryota</taxon>
        <taxon>Viridiplantae</taxon>
        <taxon>Streptophyta</taxon>
        <taxon>Embryophyta</taxon>
        <taxon>Tracheophyta</taxon>
        <taxon>Lycopodiopsida</taxon>
        <taxon>Selaginellales</taxon>
        <taxon>Selaginellaceae</taxon>
        <taxon>Selaginella</taxon>
    </lineage>
</organism>
<accession>D8R9E0</accession>
<gene>
    <name evidence="3" type="ORF">SELMODRAFT_440234</name>
    <name evidence="2" type="ORF">SELMODRAFT_448831</name>
</gene>
<dbReference type="EMBL" id="GL377574">
    <property type="protein sequence ID" value="EFJ31392.1"/>
    <property type="molecule type" value="Genomic_DNA"/>
</dbReference>
<dbReference type="Proteomes" id="UP000001514">
    <property type="component" value="Unassembled WGS sequence"/>
</dbReference>
<evidence type="ECO:0000256" key="1">
    <source>
        <dbReference type="SAM" id="MobiDB-lite"/>
    </source>
</evidence>
<evidence type="ECO:0008006" key="5">
    <source>
        <dbReference type="Google" id="ProtNLM"/>
    </source>
</evidence>
<dbReference type="eggNOG" id="KOG2821">
    <property type="taxonomic scope" value="Eukaryota"/>
</dbReference>
<dbReference type="OrthoDB" id="21513at2759"/>
<feature type="compositionally biased region" description="Basic and acidic residues" evidence="1">
    <location>
        <begin position="168"/>
        <end position="179"/>
    </location>
</feature>
<keyword evidence="4" id="KW-1185">Reference proteome</keyword>